<evidence type="ECO:0000256" key="1">
    <source>
        <dbReference type="SAM" id="Coils"/>
    </source>
</evidence>
<feature type="region of interest" description="Disordered" evidence="2">
    <location>
        <begin position="571"/>
        <end position="615"/>
    </location>
</feature>
<feature type="compositionally biased region" description="Basic and acidic residues" evidence="2">
    <location>
        <begin position="39"/>
        <end position="52"/>
    </location>
</feature>
<organism evidence="3">
    <name type="scientific">Ranid herpesvirus 4</name>
    <dbReference type="NCBI Taxonomy" id="2849006"/>
    <lineage>
        <taxon>Viruses</taxon>
        <taxon>Duplodnaviria</taxon>
        <taxon>Heunggongvirae</taxon>
        <taxon>Peploviricota</taxon>
        <taxon>Herviviricetes</taxon>
        <taxon>Herpesvirales</taxon>
    </lineage>
</organism>
<evidence type="ECO:0000313" key="3">
    <source>
        <dbReference type="EMBL" id="QWY26461.1"/>
    </source>
</evidence>
<feature type="compositionally biased region" description="Basic residues" evidence="2">
    <location>
        <begin position="606"/>
        <end position="615"/>
    </location>
</feature>
<feature type="region of interest" description="Disordered" evidence="2">
    <location>
        <begin position="157"/>
        <end position="358"/>
    </location>
</feature>
<evidence type="ECO:0000256" key="2">
    <source>
        <dbReference type="SAM" id="MobiDB-lite"/>
    </source>
</evidence>
<dbReference type="EMBL" id="MZ244212">
    <property type="protein sequence ID" value="QWY26461.1"/>
    <property type="molecule type" value="Genomic_DNA"/>
</dbReference>
<feature type="coiled-coil region" evidence="1">
    <location>
        <begin position="451"/>
        <end position="478"/>
    </location>
</feature>
<accession>A0A8F3CIH3</accession>
<dbReference type="InterPro" id="IPR033489">
    <property type="entry name" value="RBBP6"/>
</dbReference>
<reference evidence="3" key="1">
    <citation type="journal article" date="2021" name="Viruses">
        <title>Discovery and Characterization of Actively Replicating DNA and Retro-Transcribing Viruses in Lower Vertebrate Hosts Based on RNA Sequencing.</title>
        <authorList>
            <person name="Chen X.X."/>
            <person name="Wu W.C."/>
            <person name="Shi M."/>
        </authorList>
    </citation>
    <scope>NUCLEOTIDE SEQUENCE</scope>
    <source>
        <strain evidence="3">Cxx6</strain>
    </source>
</reference>
<proteinExistence type="predicted"/>
<sequence length="685" mass="78574">MADRYAHRMPPPFFDHNHDYRRFDYQEHRVALTDNWRPGPHEYGGRHYENKGNHMNPHQYNYQEGGRFPPRHHNPGFHNGPRYHTSPSPPNYPGHNYTDGDHHYRNGSPNMLPPPPPPPPPSRRYDPRKPMYMNSSRMNRNGPAYNAVSRKILKRAIRASSVMPEKRLPFRRRTKTRSRSKSRGHSRSFSRSKSRSRTRSRSQSRSHSRSRSRSGSASYNRIKRSKSKNRKHSVKRTTSKPRSRKDNFLRRKKSLSISPKRAKKETTPKISLLRQLSTSPSPAKEMQPLVEPVSTSKERIVGHIHRSKSRSSSRASSTVRSRHASPASSSSSSSSSSDSSSSDDENMEAGEIKEKRKLKLKNVPKKQPDLIAVQTQELSDIITQAKQILLSKEAGETLAKVVTVVTEIYKNVTDSSNAENCNIFTQLASISDVFKDYKDKAEKNSLLIEECNMLNIKIMDLATKQKELEEKYEKTDCELMKCTTKIKQIYQSLLGDIPEDEPVDLLAKLELHCTINKATEEMQDNVDKTCASTVQNILSLPMNIFDGIELPAPEDLDIDKQLPELKVIKRVERGRRKPKPEKQNTKLNVKKTDLETKTEPTEEKRKYRSNKNKYNKHSEDIIPMNTKEDCNPVNSTSPVSSFLKNNPEIVKTLKDVSLTHPPEITPVNNRVFSMSQLPQRTFNQL</sequence>
<feature type="compositionally biased region" description="Basic residues" evidence="2">
    <location>
        <begin position="221"/>
        <end position="243"/>
    </location>
</feature>
<dbReference type="GO" id="GO:0016567">
    <property type="term" value="P:protein ubiquitination"/>
    <property type="evidence" value="ECO:0007669"/>
    <property type="project" value="InterPro"/>
</dbReference>
<dbReference type="PANTHER" id="PTHR15439:SF16">
    <property type="entry name" value="OS03G0335100 PROTEIN"/>
    <property type="match status" value="1"/>
</dbReference>
<feature type="compositionally biased region" description="Pro residues" evidence="2">
    <location>
        <begin position="111"/>
        <end position="122"/>
    </location>
</feature>
<feature type="compositionally biased region" description="Low complexity" evidence="2">
    <location>
        <begin position="312"/>
        <end position="340"/>
    </location>
</feature>
<feature type="region of interest" description="Disordered" evidence="2">
    <location>
        <begin position="35"/>
        <end position="145"/>
    </location>
</feature>
<dbReference type="GO" id="GO:0006511">
    <property type="term" value="P:ubiquitin-dependent protein catabolic process"/>
    <property type="evidence" value="ECO:0007669"/>
    <property type="project" value="TreeGrafter"/>
</dbReference>
<reference evidence="3" key="2">
    <citation type="submission" date="2021-04" db="EMBL/GenBank/DDBJ databases">
        <authorList>
            <person name="Chen X."/>
            <person name="Shi M."/>
            <person name="Wu W."/>
        </authorList>
    </citation>
    <scope>NUCLEOTIDE SEQUENCE</scope>
    <source>
        <strain evidence="3">Cxx6</strain>
    </source>
</reference>
<feature type="compositionally biased region" description="Basic and acidic residues" evidence="2">
    <location>
        <begin position="580"/>
        <end position="605"/>
    </location>
</feature>
<dbReference type="GO" id="GO:0061630">
    <property type="term" value="F:ubiquitin protein ligase activity"/>
    <property type="evidence" value="ECO:0007669"/>
    <property type="project" value="InterPro"/>
</dbReference>
<protein>
    <submittedName>
        <fullName evidence="3">Uncharacterized protein</fullName>
    </submittedName>
</protein>
<dbReference type="GO" id="GO:0006397">
    <property type="term" value="P:mRNA processing"/>
    <property type="evidence" value="ECO:0007669"/>
    <property type="project" value="InterPro"/>
</dbReference>
<keyword evidence="1" id="KW-0175">Coiled coil</keyword>
<dbReference type="PANTHER" id="PTHR15439">
    <property type="entry name" value="RETINOBLASTOMA-BINDING PROTEIN 6"/>
    <property type="match status" value="1"/>
</dbReference>
<name>A0A8F3CIH3_9VIRU</name>
<feature type="compositionally biased region" description="Basic residues" evidence="2">
    <location>
        <begin position="302"/>
        <end position="311"/>
    </location>
</feature>
<feature type="compositionally biased region" description="Basic residues" evidence="2">
    <location>
        <begin position="169"/>
        <end position="212"/>
    </location>
</feature>